<dbReference type="EMBL" id="CP002608">
    <property type="protein sequence ID" value="AEB41727.1"/>
    <property type="molecule type" value="Genomic_DNA"/>
</dbReference>
<dbReference type="KEGG" id="cpm:G5S_0782"/>
<protein>
    <submittedName>
        <fullName evidence="1">Uncharacterized protein</fullName>
    </submittedName>
</protein>
<evidence type="ECO:0000313" key="1">
    <source>
        <dbReference type="EMBL" id="AEB41727.1"/>
    </source>
</evidence>
<organism evidence="1 2">
    <name type="scientific">Chlamydia pecorum (strain ATCC VR-628 / DSM 29919 / E58)</name>
    <name type="common">Chlamydophila pecorum</name>
    <dbReference type="NCBI Taxonomy" id="331635"/>
    <lineage>
        <taxon>Bacteria</taxon>
        <taxon>Pseudomonadati</taxon>
        <taxon>Chlamydiota</taxon>
        <taxon>Chlamydiia</taxon>
        <taxon>Chlamydiales</taxon>
        <taxon>Chlamydiaceae</taxon>
        <taxon>Chlamydia/Chlamydophila group</taxon>
        <taxon>Chlamydia</taxon>
    </lineage>
</organism>
<keyword evidence="2" id="KW-1185">Reference proteome</keyword>
<proteinExistence type="predicted"/>
<dbReference type="AlphaFoldDB" id="A0AA34WI96"/>
<sequence>MLLGDFLSKDSNVCKVECEIADDGFTYVLI</sequence>
<name>A0AA34WI96_CHLPE</name>
<accession>A0AA34WI96</accession>
<gene>
    <name evidence="1" type="ordered locus">G5S_0782</name>
</gene>
<reference evidence="1 2" key="1">
    <citation type="journal article" date="2011" name="J. Bacteriol.">
        <title>Genome sequence of the obligate intracellular animal pathogen Chlamydia pecorum E58.</title>
        <authorList>
            <person name="Mojica S."/>
            <person name="Huot Creasy H."/>
            <person name="Daugherty S."/>
            <person name="Read T.D."/>
            <person name="Kim T."/>
            <person name="Kaltenboeck B."/>
            <person name="Bavoil P."/>
            <person name="Myers G.S."/>
        </authorList>
    </citation>
    <scope>NUCLEOTIDE SEQUENCE [LARGE SCALE GENOMIC DNA]</scope>
    <source>
        <strain evidence="1 2">E58</strain>
    </source>
</reference>
<dbReference type="Proteomes" id="UP000008305">
    <property type="component" value="Chromosome"/>
</dbReference>
<evidence type="ECO:0000313" key="2">
    <source>
        <dbReference type="Proteomes" id="UP000008305"/>
    </source>
</evidence>